<dbReference type="EMBL" id="CP092882">
    <property type="protein sequence ID" value="UYV81612.1"/>
    <property type="molecule type" value="Genomic_DNA"/>
</dbReference>
<dbReference type="InterPro" id="IPR051320">
    <property type="entry name" value="Viral_Replic_Matur_Polypro"/>
</dbReference>
<evidence type="ECO:0000313" key="4">
    <source>
        <dbReference type="Proteomes" id="UP001235939"/>
    </source>
</evidence>
<keyword evidence="4" id="KW-1185">Reference proteome</keyword>
<dbReference type="SUPFAM" id="SSF56672">
    <property type="entry name" value="DNA/RNA polymerases"/>
    <property type="match status" value="1"/>
</dbReference>
<dbReference type="PANTHER" id="PTHR33064:SF37">
    <property type="entry name" value="RIBONUCLEASE H"/>
    <property type="match status" value="1"/>
</dbReference>
<feature type="region of interest" description="Disordered" evidence="1">
    <location>
        <begin position="131"/>
        <end position="153"/>
    </location>
</feature>
<feature type="domain" description="Reverse transcriptase/retrotransposon-derived protein RNase H-like" evidence="2">
    <location>
        <begin position="8"/>
        <end position="105"/>
    </location>
</feature>
<name>A0ABY6LKA6_9ARAC</name>
<dbReference type="Proteomes" id="UP001235939">
    <property type="component" value="Chromosome 20"/>
</dbReference>
<accession>A0ABY6LKA6</accession>
<sequence length="224" mass="25285">MSRGFGMKKCQRAFASLKESLTTHPTLHLYQEGLPFQVYCDTTTFGIAGVLKQVHPDGKTYPVQYFSHTLRSHERNYSTSELECLAIVESVDKFRVYLMDRKFTIFSEHHALQWLKTIKNPSGNGGVIFLKGNSPKNGSTKKKQWRHPGRSPIDYGSKRGPCRICLNRGHAGRFHPENRCWFREKAVQASPASSFISVPSRSMDTLTQTAAPSSECRPAPPQHS</sequence>
<feature type="compositionally biased region" description="Polar residues" evidence="1">
    <location>
        <begin position="193"/>
        <end position="212"/>
    </location>
</feature>
<evidence type="ECO:0000313" key="3">
    <source>
        <dbReference type="EMBL" id="UYV81612.1"/>
    </source>
</evidence>
<feature type="compositionally biased region" description="Basic residues" evidence="1">
    <location>
        <begin position="139"/>
        <end position="149"/>
    </location>
</feature>
<feature type="region of interest" description="Disordered" evidence="1">
    <location>
        <begin position="193"/>
        <end position="224"/>
    </location>
</feature>
<dbReference type="CDD" id="cd09274">
    <property type="entry name" value="RNase_HI_RT_Ty3"/>
    <property type="match status" value="1"/>
</dbReference>
<protein>
    <submittedName>
        <fullName evidence="3">K02A2.6-like</fullName>
    </submittedName>
</protein>
<evidence type="ECO:0000256" key="1">
    <source>
        <dbReference type="SAM" id="MobiDB-lite"/>
    </source>
</evidence>
<dbReference type="Gene3D" id="3.10.20.370">
    <property type="match status" value="1"/>
</dbReference>
<organism evidence="3 4">
    <name type="scientific">Cordylochernes scorpioides</name>
    <dbReference type="NCBI Taxonomy" id="51811"/>
    <lineage>
        <taxon>Eukaryota</taxon>
        <taxon>Metazoa</taxon>
        <taxon>Ecdysozoa</taxon>
        <taxon>Arthropoda</taxon>
        <taxon>Chelicerata</taxon>
        <taxon>Arachnida</taxon>
        <taxon>Pseudoscorpiones</taxon>
        <taxon>Cheliferoidea</taxon>
        <taxon>Chernetidae</taxon>
        <taxon>Cordylochernes</taxon>
    </lineage>
</organism>
<dbReference type="InterPro" id="IPR043502">
    <property type="entry name" value="DNA/RNA_pol_sf"/>
</dbReference>
<dbReference type="Pfam" id="PF17919">
    <property type="entry name" value="RT_RNaseH_2"/>
    <property type="match status" value="1"/>
</dbReference>
<dbReference type="InterPro" id="IPR041577">
    <property type="entry name" value="RT_RNaseH_2"/>
</dbReference>
<evidence type="ECO:0000259" key="2">
    <source>
        <dbReference type="Pfam" id="PF17919"/>
    </source>
</evidence>
<reference evidence="3 4" key="1">
    <citation type="submission" date="2022-01" db="EMBL/GenBank/DDBJ databases">
        <title>A chromosomal length assembly of Cordylochernes scorpioides.</title>
        <authorList>
            <person name="Zeh D."/>
            <person name="Zeh J."/>
        </authorList>
    </citation>
    <scope>NUCLEOTIDE SEQUENCE [LARGE SCALE GENOMIC DNA]</scope>
    <source>
        <strain evidence="3">IN4F17</strain>
        <tissue evidence="3">Whole Body</tissue>
    </source>
</reference>
<proteinExistence type="predicted"/>
<dbReference type="PANTHER" id="PTHR33064">
    <property type="entry name" value="POL PROTEIN"/>
    <property type="match status" value="1"/>
</dbReference>
<gene>
    <name evidence="3" type="ORF">LAZ67_20001707</name>
</gene>